<dbReference type="OrthoDB" id="327733at2"/>
<dbReference type="InterPro" id="IPR013806">
    <property type="entry name" value="Kringle-like"/>
</dbReference>
<gene>
    <name evidence="5" type="ORF">CEX98_04100</name>
</gene>
<evidence type="ECO:0000256" key="3">
    <source>
        <dbReference type="SAM" id="SignalP"/>
    </source>
</evidence>
<dbReference type="Gene3D" id="2.10.10.10">
    <property type="entry name" value="Fibronectin, type II, collagen-binding"/>
    <property type="match status" value="1"/>
</dbReference>
<dbReference type="AlphaFoldDB" id="A0A2A5JU53"/>
<dbReference type="PANTHER" id="PTHR33987:SF1">
    <property type="entry name" value="CALCINEURIN-LIKE METALLO-PHOSPHOESTERASE SUPERFAMILY PROTEIN"/>
    <property type="match status" value="1"/>
</dbReference>
<reference evidence="6" key="1">
    <citation type="journal article" date="2019" name="Genome Announc.">
        <title>Draft Genome Sequence of Pseudoalteromonas piscicida Strain 36Y ROTHPW, an Hypersaline Seawater Isolate from the South Coast of Sonora, Mexico.</title>
        <authorList>
            <person name="Sanchez-Diaz R."/>
            <person name="Molina-Garza Z.J."/>
            <person name="Cruz-Suarez L.E."/>
            <person name="Selvin J."/>
            <person name="Kiran G.S."/>
            <person name="Ibarra-Gamez J.C."/>
            <person name="Gomez-Gil B."/>
            <person name="Galaviz-Silva L."/>
        </authorList>
    </citation>
    <scope>NUCLEOTIDE SEQUENCE [LARGE SCALE GENOMIC DNA]</scope>
    <source>
        <strain evidence="6">36Y_RITHPW</strain>
    </source>
</reference>
<evidence type="ECO:0000313" key="6">
    <source>
        <dbReference type="Proteomes" id="UP000228621"/>
    </source>
</evidence>
<dbReference type="CDD" id="cd07389">
    <property type="entry name" value="MPP_PhoD"/>
    <property type="match status" value="1"/>
</dbReference>
<dbReference type="InterPro" id="IPR000562">
    <property type="entry name" value="FN_type2_dom"/>
</dbReference>
<dbReference type="PROSITE" id="PS51092">
    <property type="entry name" value="FN2_2"/>
    <property type="match status" value="1"/>
</dbReference>
<keyword evidence="2" id="KW-1015">Disulfide bond</keyword>
<evidence type="ECO:0000256" key="2">
    <source>
        <dbReference type="ARBA" id="ARBA00023157"/>
    </source>
</evidence>
<dbReference type="InterPro" id="IPR038607">
    <property type="entry name" value="PhoD-like_sf"/>
</dbReference>
<dbReference type="InterPro" id="IPR036943">
    <property type="entry name" value="FN_type2_sf"/>
</dbReference>
<comment type="caution">
    <text evidence="5">The sequence shown here is derived from an EMBL/GenBank/DDBJ whole genome shotgun (WGS) entry which is preliminary data.</text>
</comment>
<keyword evidence="3" id="KW-0732">Signal</keyword>
<evidence type="ECO:0000259" key="4">
    <source>
        <dbReference type="PROSITE" id="PS51092"/>
    </source>
</evidence>
<accession>A0A2A5JU53</accession>
<sequence>MKTYTLTPAALVLFTGVVVAEPEVHYESCKTSFNYLAAQYQGTTDKNNSGSQWCYLKQSIDGATWGHVRTETIPEFKTVTGKSCNTPSEYQGEQFYGCTTKNHTAPWCYVEDGSWEECKPAADPELLSHTQPLQSKRLDRVALGSCFKTKGDMPEALAKLISQQPDLFLWLGDNIYADTTDMAVMRQKYDDKKNSSEYRKFLAAKIPVMATWDDHDFGWNNEGKHYPQKENSQKEYLRHFDVDSSDPRMNGQAGIYEAKMLGGAGETTHVITLDARYFRSPTFSNYGTCEGESSTILGEVQWEWLEKELQKPSEIKLIASGIQVLPPLHQGRSKSSYCAYGDGKAFNQAVASLQETDMSGTSYESWAEMPAQRERLLRLVQKSINDGKTKAVVFLSGDQHWGELLQKTIPASNQFGQAVNVYEVTASGFGQNWPYHIENPLRLPIFADNKGDGNYTKACQLPFKYAGVTYRGCITRDNDKPWCYTEVDSNRKGVEGEWGNCAPAGATIPTGRVGEISKEISKLTTSDRHLINKSGSNYGLIDIDWQNRELKMSIETANEEAVSTVITF</sequence>
<dbReference type="InterPro" id="IPR029052">
    <property type="entry name" value="Metallo-depent_PP-like"/>
</dbReference>
<dbReference type="Pfam" id="PF09423">
    <property type="entry name" value="PhoD"/>
    <property type="match status" value="1"/>
</dbReference>
<dbReference type="EMBL" id="NKHF01000021">
    <property type="protein sequence ID" value="PCK33003.1"/>
    <property type="molecule type" value="Genomic_DNA"/>
</dbReference>
<keyword evidence="1" id="KW-0677">Repeat</keyword>
<evidence type="ECO:0000256" key="1">
    <source>
        <dbReference type="ARBA" id="ARBA00022737"/>
    </source>
</evidence>
<organism evidence="5 6">
    <name type="scientific">Pseudoalteromonas piscicida</name>
    <dbReference type="NCBI Taxonomy" id="43662"/>
    <lineage>
        <taxon>Bacteria</taxon>
        <taxon>Pseudomonadati</taxon>
        <taxon>Pseudomonadota</taxon>
        <taxon>Gammaproteobacteria</taxon>
        <taxon>Alteromonadales</taxon>
        <taxon>Pseudoalteromonadaceae</taxon>
        <taxon>Pseudoalteromonas</taxon>
    </lineage>
</organism>
<dbReference type="Pfam" id="PF00040">
    <property type="entry name" value="fn2"/>
    <property type="match status" value="1"/>
</dbReference>
<feature type="signal peptide" evidence="3">
    <location>
        <begin position="1"/>
        <end position="20"/>
    </location>
</feature>
<dbReference type="Gene3D" id="3.60.21.70">
    <property type="entry name" value="PhoD-like phosphatase"/>
    <property type="match status" value="1"/>
</dbReference>
<evidence type="ECO:0000313" key="5">
    <source>
        <dbReference type="EMBL" id="PCK33003.1"/>
    </source>
</evidence>
<dbReference type="InterPro" id="IPR018946">
    <property type="entry name" value="PhoD-like_MPP"/>
</dbReference>
<dbReference type="Proteomes" id="UP000228621">
    <property type="component" value="Unassembled WGS sequence"/>
</dbReference>
<dbReference type="PANTHER" id="PTHR33987">
    <property type="entry name" value="CALCINEURIN-LIKE METALLO-PHOSPHOESTERASE SUPERFAMILY PROTEIN"/>
    <property type="match status" value="1"/>
</dbReference>
<name>A0A2A5JU53_PSEO7</name>
<keyword evidence="6" id="KW-1185">Reference proteome</keyword>
<feature type="domain" description="Fibronectin type-II" evidence="4">
    <location>
        <begin position="454"/>
        <end position="503"/>
    </location>
</feature>
<proteinExistence type="predicted"/>
<dbReference type="SUPFAM" id="SSF57440">
    <property type="entry name" value="Kringle-like"/>
    <property type="match status" value="1"/>
</dbReference>
<feature type="chain" id="PRO_5012788807" evidence="3">
    <location>
        <begin position="21"/>
        <end position="568"/>
    </location>
</feature>
<protein>
    <submittedName>
        <fullName evidence="5">Phosphodiesterase</fullName>
    </submittedName>
</protein>
<dbReference type="RefSeq" id="WP_099640854.1">
    <property type="nucleotide sequence ID" value="NZ_NKHF01000021.1"/>
</dbReference>
<dbReference type="SUPFAM" id="SSF56300">
    <property type="entry name" value="Metallo-dependent phosphatases"/>
    <property type="match status" value="1"/>
</dbReference>